<keyword evidence="1" id="KW-0802">TPR repeat</keyword>
<comment type="caution">
    <text evidence="2">The sequence shown here is derived from an EMBL/GenBank/DDBJ whole genome shotgun (WGS) entry which is preliminary data.</text>
</comment>
<dbReference type="SUPFAM" id="SSF48452">
    <property type="entry name" value="TPR-like"/>
    <property type="match status" value="1"/>
</dbReference>
<dbReference type="Pfam" id="PF00756">
    <property type="entry name" value="Esterase"/>
    <property type="match status" value="1"/>
</dbReference>
<dbReference type="Proteomes" id="UP001151478">
    <property type="component" value="Unassembled WGS sequence"/>
</dbReference>
<dbReference type="InterPro" id="IPR000801">
    <property type="entry name" value="Esterase-like"/>
</dbReference>
<dbReference type="PANTHER" id="PTHR48098:SF6">
    <property type="entry name" value="FERRI-BACILLIBACTIN ESTERASE BESA"/>
    <property type="match status" value="1"/>
</dbReference>
<reference evidence="2" key="1">
    <citation type="submission" date="2023-02" db="EMBL/GenBank/DDBJ databases">
        <title>Polaribacter ponticola sp. nov., isolated from seawater.</title>
        <authorList>
            <person name="Baek J.H."/>
            <person name="Kim J.M."/>
            <person name="Choi D.G."/>
            <person name="Jeon C.O."/>
        </authorList>
    </citation>
    <scope>NUCLEOTIDE SEQUENCE</scope>
    <source>
        <strain evidence="2">MSW5</strain>
    </source>
</reference>
<dbReference type="RefSeq" id="WP_274270232.1">
    <property type="nucleotide sequence ID" value="NZ_JAOSLC020000002.1"/>
</dbReference>
<proteinExistence type="predicted"/>
<dbReference type="Gene3D" id="3.40.50.1820">
    <property type="entry name" value="alpha/beta hydrolase"/>
    <property type="match status" value="1"/>
</dbReference>
<evidence type="ECO:0000313" key="2">
    <source>
        <dbReference type="EMBL" id="MDD7913688.1"/>
    </source>
</evidence>
<dbReference type="InterPro" id="IPR050583">
    <property type="entry name" value="Mycobacterial_A85_antigen"/>
</dbReference>
<keyword evidence="2" id="KW-0378">Hydrolase</keyword>
<dbReference type="SUPFAM" id="SSF53474">
    <property type="entry name" value="alpha/beta-Hydrolases"/>
    <property type="match status" value="1"/>
</dbReference>
<gene>
    <name evidence="2" type="ORF">N5A56_004350</name>
</gene>
<dbReference type="GO" id="GO:0016787">
    <property type="term" value="F:hydrolase activity"/>
    <property type="evidence" value="ECO:0007669"/>
    <property type="project" value="UniProtKB-KW"/>
</dbReference>
<evidence type="ECO:0000256" key="1">
    <source>
        <dbReference type="PROSITE-ProRule" id="PRU00339"/>
    </source>
</evidence>
<dbReference type="PANTHER" id="PTHR48098">
    <property type="entry name" value="ENTEROCHELIN ESTERASE-RELATED"/>
    <property type="match status" value="1"/>
</dbReference>
<accession>A0ABT5S6G4</accession>
<organism evidence="2 3">
    <name type="scientific">Polaribacter ponticola</name>
    <dbReference type="NCBI Taxonomy" id="2978475"/>
    <lineage>
        <taxon>Bacteria</taxon>
        <taxon>Pseudomonadati</taxon>
        <taxon>Bacteroidota</taxon>
        <taxon>Flavobacteriia</taxon>
        <taxon>Flavobacteriales</taxon>
        <taxon>Flavobacteriaceae</taxon>
    </lineage>
</organism>
<protein>
    <submittedName>
        <fullName evidence="2">Alpha/beta hydrolase-fold protein</fullName>
    </submittedName>
</protein>
<feature type="repeat" description="TPR" evidence="1">
    <location>
        <begin position="292"/>
        <end position="325"/>
    </location>
</feature>
<evidence type="ECO:0000313" key="3">
    <source>
        <dbReference type="Proteomes" id="UP001151478"/>
    </source>
</evidence>
<sequence length="338" mass="39741">MLNQEREIQIYLPEGYKTSKEKCPVIYVFDSQKYFLNAIAYQQNLRFQKETPGFIVVGIKTNNAERRKIYNSESTKFSNYLEKELIPFIDSKYRTLPTERVFFGWQRAAAFGIEILASKPNLFKGYFIASPTFLTAKRVANIENLLDRSSKLDNYLYFTLGDVEAWSLDNTNALAEILKKKANKKMNWKYELFTNENHYSTTIVTMNNGLKTFFKDYAPIRYYSLKNYTKDGGIEGLKQLFKSRGKRYQISTSIHENTKRYLFLLAVKENDFKIFTELDTAFPGFLTSFSRDNMLERFGQFYVKHKAYKKAIDYYKTGIQKFPSSKILKEKLKEIQGF</sequence>
<dbReference type="InterPro" id="IPR011990">
    <property type="entry name" value="TPR-like_helical_dom_sf"/>
</dbReference>
<name>A0ABT5S6G4_9FLAO</name>
<dbReference type="PROSITE" id="PS50005">
    <property type="entry name" value="TPR"/>
    <property type="match status" value="1"/>
</dbReference>
<dbReference type="EMBL" id="JAOSLC020000002">
    <property type="protein sequence ID" value="MDD7913688.1"/>
    <property type="molecule type" value="Genomic_DNA"/>
</dbReference>
<dbReference type="InterPro" id="IPR029058">
    <property type="entry name" value="AB_hydrolase_fold"/>
</dbReference>
<dbReference type="InterPro" id="IPR019734">
    <property type="entry name" value="TPR_rpt"/>
</dbReference>
<keyword evidence="3" id="KW-1185">Reference proteome</keyword>